<proteinExistence type="predicted"/>
<protein>
    <submittedName>
        <fullName evidence="1">Protein DETOXIFICATION</fullName>
    </submittedName>
</protein>
<evidence type="ECO:0000313" key="2">
    <source>
        <dbReference type="Proteomes" id="UP001604277"/>
    </source>
</evidence>
<reference evidence="2" key="1">
    <citation type="submission" date="2024-07" db="EMBL/GenBank/DDBJ databases">
        <title>Two chromosome-level genome assemblies of Korean endemic species Abeliophyllum distichum and Forsythia ovata (Oleaceae).</title>
        <authorList>
            <person name="Jang H."/>
        </authorList>
    </citation>
    <scope>NUCLEOTIDE SEQUENCE [LARGE SCALE GENOMIC DNA]</scope>
</reference>
<evidence type="ECO:0000313" key="1">
    <source>
        <dbReference type="EMBL" id="KAL2477190.1"/>
    </source>
</evidence>
<keyword evidence="2" id="KW-1185">Reference proteome</keyword>
<gene>
    <name evidence="1" type="ORF">Fot_46204</name>
</gene>
<organism evidence="1 2">
    <name type="scientific">Forsythia ovata</name>
    <dbReference type="NCBI Taxonomy" id="205694"/>
    <lineage>
        <taxon>Eukaryota</taxon>
        <taxon>Viridiplantae</taxon>
        <taxon>Streptophyta</taxon>
        <taxon>Embryophyta</taxon>
        <taxon>Tracheophyta</taxon>
        <taxon>Spermatophyta</taxon>
        <taxon>Magnoliopsida</taxon>
        <taxon>eudicotyledons</taxon>
        <taxon>Gunneridae</taxon>
        <taxon>Pentapetalae</taxon>
        <taxon>asterids</taxon>
        <taxon>lamiids</taxon>
        <taxon>Lamiales</taxon>
        <taxon>Oleaceae</taxon>
        <taxon>Forsythieae</taxon>
        <taxon>Forsythia</taxon>
    </lineage>
</organism>
<sequence>MGYDYNFFSGLGISYSFEFDTRDKAWERPAWRCHSREHIMVGCGFSSDSFMGFFPESSSEFSLSAFKFLVGFAKLSLASAIMPCYVFGFEIDSVNMELLVSFKEELKPCVFANELGANSPKTAKFSRGRRQWSQSTLFGIFFTVAILAMRSYFPKIFSDKPEVIKETSHLVYYPGSNHPPRQALKQYSMALQAEAHTAVILFIFQIIQSSGWKFPNEVGNTSEQQEYKSDLDLTLSTILRNLPTIAELEVVKPPPTLLIVVYSITNQHDILQFVANL</sequence>
<accession>A0ABD1QLU0</accession>
<dbReference type="AlphaFoldDB" id="A0ABD1QLU0"/>
<dbReference type="PANTHER" id="PTHR11206">
    <property type="entry name" value="MULTIDRUG RESISTANCE PROTEIN"/>
    <property type="match status" value="1"/>
</dbReference>
<name>A0ABD1QLU0_9LAMI</name>
<dbReference type="EMBL" id="JBFOLJ010000014">
    <property type="protein sequence ID" value="KAL2477190.1"/>
    <property type="molecule type" value="Genomic_DNA"/>
</dbReference>
<comment type="caution">
    <text evidence="1">The sequence shown here is derived from an EMBL/GenBank/DDBJ whole genome shotgun (WGS) entry which is preliminary data.</text>
</comment>
<dbReference type="Proteomes" id="UP001604277">
    <property type="component" value="Unassembled WGS sequence"/>
</dbReference>